<feature type="compositionally biased region" description="Basic and acidic residues" evidence="10">
    <location>
        <begin position="606"/>
        <end position="626"/>
    </location>
</feature>
<name>A0A8C7ICN7_ONCKI</name>
<dbReference type="AlphaFoldDB" id="A0A8C7ICN7"/>
<feature type="signal peptide" evidence="12">
    <location>
        <begin position="1"/>
        <end position="25"/>
    </location>
</feature>
<keyword evidence="3 12" id="KW-0732">Signal</keyword>
<protein>
    <submittedName>
        <fullName evidence="15">Eukaryotic translation initiation factor 3 subunit A</fullName>
    </submittedName>
</protein>
<evidence type="ECO:0000256" key="4">
    <source>
        <dbReference type="ARBA" id="ARBA00022989"/>
    </source>
</evidence>
<dbReference type="InterPro" id="IPR013106">
    <property type="entry name" value="Ig_V-set"/>
</dbReference>
<dbReference type="RefSeq" id="XP_031667453.1">
    <property type="nucleotide sequence ID" value="XM_031811593.1"/>
</dbReference>
<evidence type="ECO:0000256" key="1">
    <source>
        <dbReference type="ARBA" id="ARBA00004370"/>
    </source>
</evidence>
<evidence type="ECO:0000259" key="13">
    <source>
        <dbReference type="PROSITE" id="PS50209"/>
    </source>
</evidence>
<keyword evidence="6" id="KW-1015">Disulfide bond</keyword>
<dbReference type="GO" id="GO:0050863">
    <property type="term" value="P:regulation of T cell activation"/>
    <property type="evidence" value="ECO:0007669"/>
    <property type="project" value="UniProtKB-ARBA"/>
</dbReference>
<dbReference type="Pfam" id="PF07686">
    <property type="entry name" value="V-set"/>
    <property type="match status" value="1"/>
</dbReference>
<dbReference type="Gene3D" id="1.10.533.10">
    <property type="entry name" value="Death Domain, Fas"/>
    <property type="match status" value="1"/>
</dbReference>
<dbReference type="InterPro" id="IPR007110">
    <property type="entry name" value="Ig-like_dom"/>
</dbReference>
<dbReference type="SMART" id="SM00409">
    <property type="entry name" value="IG"/>
    <property type="match status" value="1"/>
</dbReference>
<dbReference type="Ensembl" id="ENSOKIT00005073242.1">
    <property type="protein sequence ID" value="ENSOKIP00005068854.1"/>
    <property type="gene ID" value="ENSOKIG00005029581.1"/>
</dbReference>
<keyword evidence="16" id="KW-1185">Reference proteome</keyword>
<evidence type="ECO:0000313" key="16">
    <source>
        <dbReference type="Proteomes" id="UP000694557"/>
    </source>
</evidence>
<dbReference type="InterPro" id="IPR011029">
    <property type="entry name" value="DEATH-like_dom_sf"/>
</dbReference>
<dbReference type="PROSITE" id="PS50209">
    <property type="entry name" value="CARD"/>
    <property type="match status" value="1"/>
</dbReference>
<dbReference type="InterPro" id="IPR050504">
    <property type="entry name" value="IgSF_BTN/MOG"/>
</dbReference>
<accession>A0A8C7ICN7</accession>
<gene>
    <name evidence="15" type="primary">LOC109887236</name>
</gene>
<comment type="subcellular location">
    <subcellularLocation>
        <location evidence="1">Membrane</location>
    </subcellularLocation>
</comment>
<dbReference type="GO" id="GO:0005102">
    <property type="term" value="F:signaling receptor binding"/>
    <property type="evidence" value="ECO:0007669"/>
    <property type="project" value="TreeGrafter"/>
</dbReference>
<dbReference type="GeneID" id="109887236"/>
<dbReference type="SUPFAM" id="SSF47986">
    <property type="entry name" value="DEATH domain"/>
    <property type="match status" value="1"/>
</dbReference>
<evidence type="ECO:0000313" key="15">
    <source>
        <dbReference type="Ensembl" id="ENSOKIP00005068854.1"/>
    </source>
</evidence>
<evidence type="ECO:0000256" key="9">
    <source>
        <dbReference type="ARBA" id="ARBA00038221"/>
    </source>
</evidence>
<proteinExistence type="inferred from homology"/>
<dbReference type="GO" id="GO:0042110">
    <property type="term" value="P:T cell activation"/>
    <property type="evidence" value="ECO:0007669"/>
    <property type="project" value="UniProtKB-ARBA"/>
</dbReference>
<comment type="similarity">
    <text evidence="9">Belongs to the SKINT family.</text>
</comment>
<dbReference type="GO" id="GO:0042981">
    <property type="term" value="P:regulation of apoptotic process"/>
    <property type="evidence" value="ECO:0007669"/>
    <property type="project" value="InterPro"/>
</dbReference>
<keyword evidence="5 11" id="KW-0472">Membrane</keyword>
<keyword evidence="2 11" id="KW-0812">Transmembrane</keyword>
<sequence>MKTSAACCFGGIILCIGLSLRATGSSQIQLVGSADPVVALAGDDVILPCYLEPNVSAVDMMVEWTRSDLKTQRVHLYREGRDSNGEQLPSYRGRTTLFKEELKNSNVSLKLTGVTLSDAGDYKCFIPILTRETTIPLIVGAVSQPVISINGTKDWGVVLKCDTGGWYPQPELEWLDSHGNVLSATEPTETSNSTETEINPEGRYTVRRYVTIRNTVNNRFTCRVVQPQINQTRETQIHVPDDMFPSVWWIVGIIIPAVAAIAAVVVLFYFRRKQRHKLKKEVKKNLDLQTKLDTEERIRQHVEEKVVGFLDARRPKLVDNVTKVMPLADALRPMIQQQDYSDICAAGTNVEKMRVLFTTVDSGGEKVKSAFYKSLMKEEPDLVLDILKEEPDRVINLLGEELDIYPKTDVVDDDPPDESGSNRVEMIEMQPLLGPGSETERGGRQAVDALEDQEREEGRQAVDALEDQEREEGRQAVDALEDQEREEGRQAVDALEDQEREEGRQAVDALEDQKREEERQAVDALEDQEREEGRQAVDALEDQEREEGRQAVDALEDQEREEERQAVDALEDQEREEGRQAVDALEDQERGGGRQAVYALEDQEREEGRQDVDALEDQERGGKTGC</sequence>
<evidence type="ECO:0000256" key="5">
    <source>
        <dbReference type="ARBA" id="ARBA00023136"/>
    </source>
</evidence>
<keyword evidence="8" id="KW-0393">Immunoglobulin domain</keyword>
<feature type="chain" id="PRO_5034676446" evidence="12">
    <location>
        <begin position="26"/>
        <end position="626"/>
    </location>
</feature>
<dbReference type="SUPFAM" id="SSF48726">
    <property type="entry name" value="Immunoglobulin"/>
    <property type="match status" value="2"/>
</dbReference>
<feature type="domain" description="CARD" evidence="13">
    <location>
        <begin position="302"/>
        <end position="390"/>
    </location>
</feature>
<reference evidence="15" key="2">
    <citation type="submission" date="2025-09" db="UniProtKB">
        <authorList>
            <consortium name="Ensembl"/>
        </authorList>
    </citation>
    <scope>IDENTIFICATION</scope>
</reference>
<feature type="compositionally biased region" description="Basic and acidic residues" evidence="10">
    <location>
        <begin position="501"/>
        <end position="521"/>
    </location>
</feature>
<dbReference type="GeneTree" id="ENSGT01050000244843"/>
<keyword evidence="7" id="KW-0325">Glycoprotein</keyword>
<evidence type="ECO:0000256" key="3">
    <source>
        <dbReference type="ARBA" id="ARBA00022729"/>
    </source>
</evidence>
<dbReference type="InterPro" id="IPR003599">
    <property type="entry name" value="Ig_sub"/>
</dbReference>
<evidence type="ECO:0000256" key="10">
    <source>
        <dbReference type="SAM" id="MobiDB-lite"/>
    </source>
</evidence>
<dbReference type="PROSITE" id="PS50835">
    <property type="entry name" value="IG_LIKE"/>
    <property type="match status" value="2"/>
</dbReference>
<feature type="region of interest" description="Disordered" evidence="10">
    <location>
        <begin position="450"/>
        <end position="626"/>
    </location>
</feature>
<dbReference type="Pfam" id="PF22705">
    <property type="entry name" value="C2-set_3"/>
    <property type="match status" value="1"/>
</dbReference>
<reference evidence="15" key="1">
    <citation type="submission" date="2025-08" db="UniProtKB">
        <authorList>
            <consortium name="Ensembl"/>
        </authorList>
    </citation>
    <scope>IDENTIFICATION</scope>
</reference>
<feature type="transmembrane region" description="Helical" evidence="11">
    <location>
        <begin position="247"/>
        <end position="270"/>
    </location>
</feature>
<dbReference type="FunFam" id="2.60.40.10:FF:000088">
    <property type="entry name" value="Butyrophilin subfamily 1 member A1"/>
    <property type="match status" value="1"/>
</dbReference>
<organism evidence="15 16">
    <name type="scientific">Oncorhynchus kisutch</name>
    <name type="common">Coho salmon</name>
    <name type="synonym">Salmo kisutch</name>
    <dbReference type="NCBI Taxonomy" id="8019"/>
    <lineage>
        <taxon>Eukaryota</taxon>
        <taxon>Metazoa</taxon>
        <taxon>Chordata</taxon>
        <taxon>Craniata</taxon>
        <taxon>Vertebrata</taxon>
        <taxon>Euteleostomi</taxon>
        <taxon>Actinopterygii</taxon>
        <taxon>Neopterygii</taxon>
        <taxon>Teleostei</taxon>
        <taxon>Protacanthopterygii</taxon>
        <taxon>Salmoniformes</taxon>
        <taxon>Salmonidae</taxon>
        <taxon>Salmoninae</taxon>
        <taxon>Oncorhynchus</taxon>
    </lineage>
</organism>
<dbReference type="GO" id="GO:0050852">
    <property type="term" value="P:T cell receptor signaling pathway"/>
    <property type="evidence" value="ECO:0007669"/>
    <property type="project" value="TreeGrafter"/>
</dbReference>
<evidence type="ECO:0000256" key="8">
    <source>
        <dbReference type="ARBA" id="ARBA00023319"/>
    </source>
</evidence>
<dbReference type="PANTHER" id="PTHR24100:SF151">
    <property type="entry name" value="ICOS LIGAND"/>
    <property type="match status" value="1"/>
</dbReference>
<dbReference type="InterPro" id="IPR053896">
    <property type="entry name" value="BTN3A2-like_Ig-C"/>
</dbReference>
<dbReference type="InterPro" id="IPR001315">
    <property type="entry name" value="CARD"/>
</dbReference>
<dbReference type="Gene3D" id="2.60.40.10">
    <property type="entry name" value="Immunoglobulins"/>
    <property type="match status" value="2"/>
</dbReference>
<feature type="domain" description="Ig-like" evidence="14">
    <location>
        <begin position="42"/>
        <end position="134"/>
    </location>
</feature>
<dbReference type="Pfam" id="PF00619">
    <property type="entry name" value="CARD"/>
    <property type="match status" value="1"/>
</dbReference>
<evidence type="ECO:0000256" key="7">
    <source>
        <dbReference type="ARBA" id="ARBA00023180"/>
    </source>
</evidence>
<dbReference type="PANTHER" id="PTHR24100">
    <property type="entry name" value="BUTYROPHILIN"/>
    <property type="match status" value="1"/>
</dbReference>
<dbReference type="GO" id="GO:0001817">
    <property type="term" value="P:regulation of cytokine production"/>
    <property type="evidence" value="ECO:0007669"/>
    <property type="project" value="TreeGrafter"/>
</dbReference>
<dbReference type="GO" id="GO:0009897">
    <property type="term" value="C:external side of plasma membrane"/>
    <property type="evidence" value="ECO:0007669"/>
    <property type="project" value="TreeGrafter"/>
</dbReference>
<dbReference type="FunFam" id="2.60.40.10:FF:000142">
    <property type="entry name" value="V-set domain-containing T-cell activation inhibitor 1"/>
    <property type="match status" value="1"/>
</dbReference>
<dbReference type="KEGG" id="oki:109887236"/>
<dbReference type="GO" id="GO:1903037">
    <property type="term" value="P:regulation of leukocyte cell-cell adhesion"/>
    <property type="evidence" value="ECO:0007669"/>
    <property type="project" value="UniProtKB-ARBA"/>
</dbReference>
<dbReference type="InterPro" id="IPR036179">
    <property type="entry name" value="Ig-like_dom_sf"/>
</dbReference>
<dbReference type="InterPro" id="IPR013783">
    <property type="entry name" value="Ig-like_fold"/>
</dbReference>
<evidence type="ECO:0000259" key="14">
    <source>
        <dbReference type="PROSITE" id="PS50835"/>
    </source>
</evidence>
<evidence type="ECO:0000256" key="2">
    <source>
        <dbReference type="ARBA" id="ARBA00022692"/>
    </source>
</evidence>
<evidence type="ECO:0000256" key="11">
    <source>
        <dbReference type="SAM" id="Phobius"/>
    </source>
</evidence>
<evidence type="ECO:0000256" key="6">
    <source>
        <dbReference type="ARBA" id="ARBA00023157"/>
    </source>
</evidence>
<evidence type="ECO:0000256" key="12">
    <source>
        <dbReference type="SAM" id="SignalP"/>
    </source>
</evidence>
<keyword evidence="4 11" id="KW-1133">Transmembrane helix</keyword>
<dbReference type="SMART" id="SM00406">
    <property type="entry name" value="IGv"/>
    <property type="match status" value="1"/>
</dbReference>
<dbReference type="Proteomes" id="UP000694557">
    <property type="component" value="Unassembled WGS sequence"/>
</dbReference>
<feature type="domain" description="Ig-like" evidence="14">
    <location>
        <begin position="136"/>
        <end position="238"/>
    </location>
</feature>